<sequence length="60" mass="6798">LIKSPSILALSVQRLPSRLIIKGYNLMAMTAVSDLKDKKKKSLKMKLNIILLKNNLLTYN</sequence>
<reference evidence="1" key="1">
    <citation type="submission" date="2017-02" db="UniProtKB">
        <authorList>
            <consortium name="WormBaseParasite"/>
        </authorList>
    </citation>
    <scope>IDENTIFICATION</scope>
</reference>
<accession>A0A0R3QV53</accession>
<organism evidence="1">
    <name type="scientific">Brugia timori</name>
    <dbReference type="NCBI Taxonomy" id="42155"/>
    <lineage>
        <taxon>Eukaryota</taxon>
        <taxon>Metazoa</taxon>
        <taxon>Ecdysozoa</taxon>
        <taxon>Nematoda</taxon>
        <taxon>Chromadorea</taxon>
        <taxon>Rhabditida</taxon>
        <taxon>Spirurina</taxon>
        <taxon>Spiruromorpha</taxon>
        <taxon>Filarioidea</taxon>
        <taxon>Onchocercidae</taxon>
        <taxon>Brugia</taxon>
    </lineage>
</organism>
<dbReference type="WBParaSite" id="BTMF_0001160501-mRNA-1">
    <property type="protein sequence ID" value="BTMF_0001160501-mRNA-1"/>
    <property type="gene ID" value="BTMF_0001160501"/>
</dbReference>
<name>A0A0R3QV53_9BILA</name>
<proteinExistence type="predicted"/>
<evidence type="ECO:0000313" key="1">
    <source>
        <dbReference type="WBParaSite" id="BTMF_0001160501-mRNA-1"/>
    </source>
</evidence>
<dbReference type="AlphaFoldDB" id="A0A0R3QV53"/>
<protein>
    <submittedName>
        <fullName evidence="1">Ovule protein</fullName>
    </submittedName>
</protein>